<gene>
    <name evidence="3" type="ORF">NCTC13149_00068</name>
</gene>
<proteinExistence type="predicted"/>
<keyword evidence="2" id="KW-0732">Signal</keyword>
<feature type="chain" id="PRO_5017045834" evidence="2">
    <location>
        <begin position="22"/>
        <end position="233"/>
    </location>
</feature>
<organism evidence="3 4">
    <name type="scientific">Peptoniphilus lacrimalis</name>
    <dbReference type="NCBI Taxonomy" id="33031"/>
    <lineage>
        <taxon>Bacteria</taxon>
        <taxon>Bacillati</taxon>
        <taxon>Bacillota</taxon>
        <taxon>Tissierellia</taxon>
        <taxon>Tissierellales</taxon>
        <taxon>Peptoniphilaceae</taxon>
        <taxon>Peptoniphilus</taxon>
    </lineage>
</organism>
<dbReference type="STRING" id="1122949.GCA_000378725_00139"/>
<evidence type="ECO:0000256" key="2">
    <source>
        <dbReference type="SAM" id="SignalP"/>
    </source>
</evidence>
<dbReference type="AlphaFoldDB" id="A0A379C2L6"/>
<sequence>MKKILSFLLIFTVLIPCTIFAGTEKQVAQKTPQKIQLDGEEVQIPAYIIQGKNYVKLRDFAAILSKTNKKFDISFDKQKKAVVIESGKAYNKTDKDLKENKEASAKAIFSEQIVLLDNKEVKVQTANIMDNNYLPIRDLAELVGVKIDFNNEKKIVELKTEEKKCCCCGEKTCTCSGDKEKGCTCQCKLNDKGEKECPHCKKCQKSMENKEAKENNSKSENNNKECGCSSSMK</sequence>
<feature type="region of interest" description="Disordered" evidence="1">
    <location>
        <begin position="206"/>
        <end position="233"/>
    </location>
</feature>
<evidence type="ECO:0000313" key="4">
    <source>
        <dbReference type="Proteomes" id="UP000255517"/>
    </source>
</evidence>
<feature type="compositionally biased region" description="Basic and acidic residues" evidence="1">
    <location>
        <begin position="206"/>
        <end position="223"/>
    </location>
</feature>
<evidence type="ECO:0000256" key="1">
    <source>
        <dbReference type="SAM" id="MobiDB-lite"/>
    </source>
</evidence>
<reference evidence="3 4" key="1">
    <citation type="submission" date="2018-06" db="EMBL/GenBank/DDBJ databases">
        <authorList>
            <consortium name="Pathogen Informatics"/>
            <person name="Doyle S."/>
        </authorList>
    </citation>
    <scope>NUCLEOTIDE SEQUENCE [LARGE SCALE GENOMIC DNA]</scope>
    <source>
        <strain evidence="3 4">NCTC13149</strain>
    </source>
</reference>
<dbReference type="EMBL" id="UGSZ01000001">
    <property type="protein sequence ID" value="SUB56298.1"/>
    <property type="molecule type" value="Genomic_DNA"/>
</dbReference>
<dbReference type="RefSeq" id="WP_019034204.1">
    <property type="nucleotide sequence ID" value="NZ_UGSZ01000001.1"/>
</dbReference>
<accession>A0A379C2L6</accession>
<dbReference type="OrthoDB" id="1864213at2"/>
<name>A0A379C2L6_9FIRM</name>
<protein>
    <submittedName>
        <fullName evidence="3">Copper amine oxidase N-terminal domain</fullName>
    </submittedName>
</protein>
<evidence type="ECO:0000313" key="3">
    <source>
        <dbReference type="EMBL" id="SUB56298.1"/>
    </source>
</evidence>
<feature type="signal peptide" evidence="2">
    <location>
        <begin position="1"/>
        <end position="21"/>
    </location>
</feature>
<dbReference type="Proteomes" id="UP000255517">
    <property type="component" value="Unassembled WGS sequence"/>
</dbReference>